<keyword evidence="2 3" id="KW-1133">Transmembrane helix</keyword>
<dbReference type="STRING" id="37659.GCA_000703125_01719"/>
<sequence length="185" mass="20400">MEKKRDNKIAKTQSKIRDLIYMALMSSIVLLGTSLITIPSYNGVIHIGDSIIFISVILLGKKKGAVSSALGMFLFDILHGYTYWAPFTFIIKGSMVLIAGWIIERGENKSTLKYAFAFLVSGIFMIGAYFISGALIKMLFLGEGITFMKALIVSSYDIPGNILQVFVGIIIALPLIKVVETHRIV</sequence>
<evidence type="ECO:0000256" key="3">
    <source>
        <dbReference type="SAM" id="Phobius"/>
    </source>
</evidence>
<evidence type="ECO:0000256" key="2">
    <source>
        <dbReference type="ARBA" id="ARBA00022989"/>
    </source>
</evidence>
<dbReference type="RefSeq" id="WP_029452450.1">
    <property type="nucleotide sequence ID" value="NZ_PTIS01000002.1"/>
</dbReference>
<reference evidence="4 5" key="1">
    <citation type="submission" date="2018-02" db="EMBL/GenBank/DDBJ databases">
        <title>Genomic Encyclopedia of Archaeal and Bacterial Type Strains, Phase II (KMG-II): from individual species to whole genera.</title>
        <authorList>
            <person name="Goeker M."/>
        </authorList>
    </citation>
    <scope>NUCLEOTIDE SEQUENCE [LARGE SCALE GENOMIC DNA]</scope>
    <source>
        <strain evidence="4 5">DSM 15099</strain>
    </source>
</reference>
<dbReference type="GO" id="GO:0016020">
    <property type="term" value="C:membrane"/>
    <property type="evidence" value="ECO:0007669"/>
    <property type="project" value="InterPro"/>
</dbReference>
<dbReference type="PANTHER" id="PTHR37815:SF3">
    <property type="entry name" value="UPF0397 PROTEIN SPR0429"/>
    <property type="match status" value="1"/>
</dbReference>
<dbReference type="InterPro" id="IPR009825">
    <property type="entry name" value="ECF_substrate-spec-like"/>
</dbReference>
<dbReference type="OrthoDB" id="411368at2"/>
<protein>
    <submittedName>
        <fullName evidence="4">Putative membrane protein</fullName>
    </submittedName>
</protein>
<keyword evidence="1 3" id="KW-0812">Transmembrane</keyword>
<evidence type="ECO:0000256" key="1">
    <source>
        <dbReference type="ARBA" id="ARBA00022692"/>
    </source>
</evidence>
<feature type="transmembrane region" description="Helical" evidence="3">
    <location>
        <begin position="20"/>
        <end position="38"/>
    </location>
</feature>
<organism evidence="4 5">
    <name type="scientific">Clostridium algidicarnis DSM 15099</name>
    <dbReference type="NCBI Taxonomy" id="1121295"/>
    <lineage>
        <taxon>Bacteria</taxon>
        <taxon>Bacillati</taxon>
        <taxon>Bacillota</taxon>
        <taxon>Clostridia</taxon>
        <taxon>Eubacteriales</taxon>
        <taxon>Clostridiaceae</taxon>
        <taxon>Clostridium</taxon>
    </lineage>
</organism>
<keyword evidence="3" id="KW-0472">Membrane</keyword>
<comment type="caution">
    <text evidence="4">The sequence shown here is derived from an EMBL/GenBank/DDBJ whole genome shotgun (WGS) entry which is preliminary data.</text>
</comment>
<gene>
    <name evidence="4" type="ORF">BD821_102123</name>
</gene>
<dbReference type="AlphaFoldDB" id="A0A2S6G032"/>
<dbReference type="Proteomes" id="UP000239863">
    <property type="component" value="Unassembled WGS sequence"/>
</dbReference>
<name>A0A2S6G032_9CLOT</name>
<dbReference type="Gene3D" id="1.10.1760.20">
    <property type="match status" value="1"/>
</dbReference>
<dbReference type="PANTHER" id="PTHR37815">
    <property type="entry name" value="UPF0397 PROTEIN BC_2624-RELATED"/>
    <property type="match status" value="1"/>
</dbReference>
<evidence type="ECO:0000313" key="5">
    <source>
        <dbReference type="Proteomes" id="UP000239863"/>
    </source>
</evidence>
<feature type="transmembrane region" description="Helical" evidence="3">
    <location>
        <begin position="162"/>
        <end position="179"/>
    </location>
</feature>
<accession>A0A2S6G032</accession>
<feature type="transmembrane region" description="Helical" evidence="3">
    <location>
        <begin position="81"/>
        <end position="102"/>
    </location>
</feature>
<dbReference type="Pfam" id="PF07155">
    <property type="entry name" value="ECF-ribofla_trS"/>
    <property type="match status" value="1"/>
</dbReference>
<proteinExistence type="predicted"/>
<dbReference type="GeneID" id="75090588"/>
<dbReference type="EMBL" id="PTIS01000002">
    <property type="protein sequence ID" value="PPK49209.1"/>
    <property type="molecule type" value="Genomic_DNA"/>
</dbReference>
<feature type="transmembrane region" description="Helical" evidence="3">
    <location>
        <begin position="114"/>
        <end position="131"/>
    </location>
</feature>
<evidence type="ECO:0000313" key="4">
    <source>
        <dbReference type="EMBL" id="PPK49209.1"/>
    </source>
</evidence>